<sequence length="195" mass="21121">MNGNLPNILSEDSQVAVPIRCTFNDLNAVFDGLSDEEDLKKGNEVCQQDVLSENSAIQTTIRNDEAKKSVTESTSTLIKLIDSLLQKLSSSFNLELFKDLPSSLKKLLCSDAEITVNGHEVEGIVRILENLSNNAFAGIPEGSTKSKEEHTSASGSELSNGHTDFVNKSEAHGTVGNDLGGSSLIFFTFYGYKFP</sequence>
<accession>A0ABD6EPR2</accession>
<feature type="compositionally biased region" description="Polar residues" evidence="1">
    <location>
        <begin position="152"/>
        <end position="162"/>
    </location>
</feature>
<comment type="caution">
    <text evidence="2">The sequence shown here is derived from an EMBL/GenBank/DDBJ whole genome shotgun (WGS) entry which is preliminary data.</text>
</comment>
<dbReference type="AlphaFoldDB" id="A0ABD6EPR2"/>
<name>A0ABD6EPR2_9BILA</name>
<protein>
    <submittedName>
        <fullName evidence="2">Uncharacterized protein</fullName>
    </submittedName>
</protein>
<organism evidence="2 3">
    <name type="scientific">Gnathostoma spinigerum</name>
    <dbReference type="NCBI Taxonomy" id="75299"/>
    <lineage>
        <taxon>Eukaryota</taxon>
        <taxon>Metazoa</taxon>
        <taxon>Ecdysozoa</taxon>
        <taxon>Nematoda</taxon>
        <taxon>Chromadorea</taxon>
        <taxon>Rhabditida</taxon>
        <taxon>Spirurina</taxon>
        <taxon>Gnathostomatomorpha</taxon>
        <taxon>Gnathostomatoidea</taxon>
        <taxon>Gnathostomatidae</taxon>
        <taxon>Gnathostoma</taxon>
    </lineage>
</organism>
<dbReference type="Proteomes" id="UP001608902">
    <property type="component" value="Unassembled WGS sequence"/>
</dbReference>
<evidence type="ECO:0000313" key="2">
    <source>
        <dbReference type="EMBL" id="MFH4981959.1"/>
    </source>
</evidence>
<evidence type="ECO:0000313" key="3">
    <source>
        <dbReference type="Proteomes" id="UP001608902"/>
    </source>
</evidence>
<feature type="region of interest" description="Disordered" evidence="1">
    <location>
        <begin position="139"/>
        <end position="163"/>
    </location>
</feature>
<keyword evidence="3" id="KW-1185">Reference proteome</keyword>
<gene>
    <name evidence="2" type="ORF">AB6A40_008668</name>
</gene>
<proteinExistence type="predicted"/>
<evidence type="ECO:0000256" key="1">
    <source>
        <dbReference type="SAM" id="MobiDB-lite"/>
    </source>
</evidence>
<reference evidence="2 3" key="1">
    <citation type="submission" date="2024-08" db="EMBL/GenBank/DDBJ databases">
        <title>Gnathostoma spinigerum genome.</title>
        <authorList>
            <person name="Gonzalez-Bertolin B."/>
            <person name="Monzon S."/>
            <person name="Zaballos A."/>
            <person name="Jimenez P."/>
            <person name="Dekumyoy P."/>
            <person name="Varona S."/>
            <person name="Cuesta I."/>
            <person name="Sumanam S."/>
            <person name="Adisakwattana P."/>
            <person name="Gasser R.B."/>
            <person name="Hernandez-Gonzalez A."/>
            <person name="Young N.D."/>
            <person name="Perteguer M.J."/>
        </authorList>
    </citation>
    <scope>NUCLEOTIDE SEQUENCE [LARGE SCALE GENOMIC DNA]</scope>
    <source>
        <strain evidence="2">AL3</strain>
        <tissue evidence="2">Liver</tissue>
    </source>
</reference>
<dbReference type="EMBL" id="JBGFUD010008205">
    <property type="protein sequence ID" value="MFH4981959.1"/>
    <property type="molecule type" value="Genomic_DNA"/>
</dbReference>